<comment type="caution">
    <text evidence="1">The sequence shown here is derived from an EMBL/GenBank/DDBJ whole genome shotgun (WGS) entry which is preliminary data.</text>
</comment>
<gene>
    <name evidence="1" type="ORF">GCM10010917_43540</name>
</gene>
<dbReference type="Proteomes" id="UP000609323">
    <property type="component" value="Unassembled WGS sequence"/>
</dbReference>
<proteinExistence type="predicted"/>
<accession>A0ABQ1GZN4</accession>
<keyword evidence="2" id="KW-1185">Reference proteome</keyword>
<organism evidence="1 2">
    <name type="scientific">Paenibacillus physcomitrellae</name>
    <dbReference type="NCBI Taxonomy" id="1619311"/>
    <lineage>
        <taxon>Bacteria</taxon>
        <taxon>Bacillati</taxon>
        <taxon>Bacillota</taxon>
        <taxon>Bacilli</taxon>
        <taxon>Bacillales</taxon>
        <taxon>Paenibacillaceae</taxon>
        <taxon>Paenibacillus</taxon>
    </lineage>
</organism>
<evidence type="ECO:0000313" key="1">
    <source>
        <dbReference type="EMBL" id="GGA53815.1"/>
    </source>
</evidence>
<protein>
    <submittedName>
        <fullName evidence="1">Uncharacterized protein</fullName>
    </submittedName>
</protein>
<evidence type="ECO:0000313" key="2">
    <source>
        <dbReference type="Proteomes" id="UP000609323"/>
    </source>
</evidence>
<sequence length="46" mass="5197">MVPILNHSLFININNNITIVIIEIVIEKGLDIVYPEDKGLDTVYLS</sequence>
<reference evidence="2" key="1">
    <citation type="journal article" date="2019" name="Int. J. Syst. Evol. Microbiol.">
        <title>The Global Catalogue of Microorganisms (GCM) 10K type strain sequencing project: providing services to taxonomists for standard genome sequencing and annotation.</title>
        <authorList>
            <consortium name="The Broad Institute Genomics Platform"/>
            <consortium name="The Broad Institute Genome Sequencing Center for Infectious Disease"/>
            <person name="Wu L."/>
            <person name="Ma J."/>
        </authorList>
    </citation>
    <scope>NUCLEOTIDE SEQUENCE [LARGE SCALE GENOMIC DNA]</scope>
    <source>
        <strain evidence="2">CGMCC 1.15044</strain>
    </source>
</reference>
<dbReference type="EMBL" id="BMHF01000053">
    <property type="protein sequence ID" value="GGA53815.1"/>
    <property type="molecule type" value="Genomic_DNA"/>
</dbReference>
<name>A0ABQ1GZN4_9BACL</name>